<keyword evidence="4" id="KW-1185">Reference proteome</keyword>
<evidence type="ECO:0000256" key="1">
    <source>
        <dbReference type="SAM" id="MobiDB-lite"/>
    </source>
</evidence>
<dbReference type="EMBL" id="BAABJR010000019">
    <property type="protein sequence ID" value="GAA5214862.1"/>
    <property type="molecule type" value="Genomic_DNA"/>
</dbReference>
<keyword evidence="2" id="KW-1133">Transmembrane helix</keyword>
<evidence type="ECO:0000313" key="3">
    <source>
        <dbReference type="EMBL" id="GAA5214862.1"/>
    </source>
</evidence>
<evidence type="ECO:0008006" key="5">
    <source>
        <dbReference type="Google" id="ProtNLM"/>
    </source>
</evidence>
<dbReference type="RefSeq" id="WP_345636134.1">
    <property type="nucleotide sequence ID" value="NZ_BAABJR010000019.1"/>
</dbReference>
<evidence type="ECO:0000313" key="4">
    <source>
        <dbReference type="Proteomes" id="UP001499878"/>
    </source>
</evidence>
<feature type="transmembrane region" description="Helical" evidence="2">
    <location>
        <begin position="142"/>
        <end position="159"/>
    </location>
</feature>
<dbReference type="Proteomes" id="UP001499878">
    <property type="component" value="Unassembled WGS sequence"/>
</dbReference>
<proteinExistence type="predicted"/>
<keyword evidence="2" id="KW-0472">Membrane</keyword>
<feature type="region of interest" description="Disordered" evidence="1">
    <location>
        <begin position="86"/>
        <end position="107"/>
    </location>
</feature>
<organism evidence="3 4">
    <name type="scientific">Streptomyces thinghirensis</name>
    <dbReference type="NCBI Taxonomy" id="551547"/>
    <lineage>
        <taxon>Bacteria</taxon>
        <taxon>Bacillati</taxon>
        <taxon>Actinomycetota</taxon>
        <taxon>Actinomycetes</taxon>
        <taxon>Kitasatosporales</taxon>
        <taxon>Streptomycetaceae</taxon>
        <taxon>Streptomyces</taxon>
    </lineage>
</organism>
<accession>A0ABP9TE10</accession>
<feature type="transmembrane region" description="Helical" evidence="2">
    <location>
        <begin position="171"/>
        <end position="189"/>
    </location>
</feature>
<feature type="transmembrane region" description="Helical" evidence="2">
    <location>
        <begin position="115"/>
        <end position="136"/>
    </location>
</feature>
<sequence length="397" mass="44290">MSDLSADYEVLKRVRHNLDHIAHMMKKPGREMQQVTGGATGVRELAGRMDDFGDEWSYGIKQLTKFSEKASTALLKVKESFEKLDHEPAEANRNQGSSARQDGEEARRRRARHPALLAVGIGCYVLVVIAAMFLLVDGSGPFAQIALWILHGLLLVVLIRRLGARESSTYAALFVVITSVMSVYVFDLARDDLTLQHRGERVTATVVKERLDPAQGRKARHSRYELRREDGSRVPGPDMETTSDLYDVGQVLGVIEDPEGALRPRTPGQVDATGELFGAGAPALAALGAVGWMTWRGSDAARRRDERKRPGGMSRVYQRATGNATTREEQEERLREVLRTQPADRRGYIKVQPEEYPDVPQQRAARIAWETGLRAEALGNRGSWRFGEKVIEEVPHD</sequence>
<protein>
    <recommendedName>
        <fullName evidence="5">DUF2207 domain-containing protein</fullName>
    </recommendedName>
</protein>
<keyword evidence="2" id="KW-0812">Transmembrane</keyword>
<name>A0ABP9TE10_9ACTN</name>
<evidence type="ECO:0000256" key="2">
    <source>
        <dbReference type="SAM" id="Phobius"/>
    </source>
</evidence>
<comment type="caution">
    <text evidence="3">The sequence shown here is derived from an EMBL/GenBank/DDBJ whole genome shotgun (WGS) entry which is preliminary data.</text>
</comment>
<reference evidence="4" key="1">
    <citation type="journal article" date="2019" name="Int. J. Syst. Evol. Microbiol.">
        <title>The Global Catalogue of Microorganisms (GCM) 10K type strain sequencing project: providing services to taxonomists for standard genome sequencing and annotation.</title>
        <authorList>
            <consortium name="The Broad Institute Genomics Platform"/>
            <consortium name="The Broad Institute Genome Sequencing Center for Infectious Disease"/>
            <person name="Wu L."/>
            <person name="Ma J."/>
        </authorList>
    </citation>
    <scope>NUCLEOTIDE SEQUENCE [LARGE SCALE GENOMIC DNA]</scope>
    <source>
        <strain evidence="4">JCM 18306</strain>
    </source>
</reference>
<feature type="compositionally biased region" description="Basic and acidic residues" evidence="1">
    <location>
        <begin position="222"/>
        <end position="232"/>
    </location>
</feature>
<feature type="region of interest" description="Disordered" evidence="1">
    <location>
        <begin position="218"/>
        <end position="242"/>
    </location>
</feature>
<gene>
    <name evidence="3" type="ORF">GCM10023323_61640</name>
</gene>